<evidence type="ECO:0008006" key="3">
    <source>
        <dbReference type="Google" id="ProtNLM"/>
    </source>
</evidence>
<comment type="caution">
    <text evidence="1">The sequence shown here is derived from an EMBL/GenBank/DDBJ whole genome shotgun (WGS) entry which is preliminary data.</text>
</comment>
<evidence type="ECO:0000313" key="1">
    <source>
        <dbReference type="EMBL" id="EJB74622.1"/>
    </source>
</evidence>
<protein>
    <recommendedName>
        <fullName evidence="3">Serine/threonine protein kinase</fullName>
    </recommendedName>
</protein>
<evidence type="ECO:0000313" key="2">
    <source>
        <dbReference type="Proteomes" id="UP000005323"/>
    </source>
</evidence>
<dbReference type="EMBL" id="AKOV01000004">
    <property type="protein sequence ID" value="EJB74622.1"/>
    <property type="molecule type" value="Genomic_DNA"/>
</dbReference>
<sequence length="143" mass="16922">MKRPTMPLFIESLEKASLQVLECENCSMTYYDRECEICPYCDAKKPIRLVATSYYQNSEVFYFASNFTDPIFLPTTLFKGIEVVESEWEFAEIANNILIFHHDIQQEKILINDKRLDHYRIEIDLEKELTISYNGFLIKVQKC</sequence>
<dbReference type="PATRIC" id="fig|992056.3.peg.1142"/>
<reference evidence="1 2" key="1">
    <citation type="journal article" date="2013" name="Pathog. Dis.">
        <title>Genome sequences of 65 Helicobacter pylori strains isolated from asymptomatic individuals and patients with gastric cancer, peptic ulcer disease, or gastritis.</title>
        <authorList>
            <person name="Blanchard T.G."/>
            <person name="Czinn S.J."/>
            <person name="Correa P."/>
            <person name="Nakazawa T."/>
            <person name="Keelan M."/>
            <person name="Morningstar L."/>
            <person name="Santana-Cruz I."/>
            <person name="Maroo A."/>
            <person name="McCracken C."/>
            <person name="Shefchek K."/>
            <person name="Daugherty S."/>
            <person name="Song Y."/>
            <person name="Fraser C.M."/>
            <person name="Fricke W.F."/>
        </authorList>
    </citation>
    <scope>NUCLEOTIDE SEQUENCE [LARGE SCALE GENOMIC DNA]</scope>
    <source>
        <strain evidence="1 2">Hp A-26</strain>
    </source>
</reference>
<name>J0MKC2_HELPX</name>
<proteinExistence type="predicted"/>
<organism evidence="1 2">
    <name type="scientific">Helicobacter pylori Hp A-26</name>
    <dbReference type="NCBI Taxonomy" id="992056"/>
    <lineage>
        <taxon>Bacteria</taxon>
        <taxon>Pseudomonadati</taxon>
        <taxon>Campylobacterota</taxon>
        <taxon>Epsilonproteobacteria</taxon>
        <taxon>Campylobacterales</taxon>
        <taxon>Helicobacteraceae</taxon>
        <taxon>Helicobacter</taxon>
    </lineage>
</organism>
<dbReference type="Proteomes" id="UP000005323">
    <property type="component" value="Unassembled WGS sequence"/>
</dbReference>
<dbReference type="AlphaFoldDB" id="J0MKC2"/>
<accession>J0MKC2</accession>
<gene>
    <name evidence="1" type="ORF">HPHPA26_1175</name>
</gene>